<evidence type="ECO:0000256" key="2">
    <source>
        <dbReference type="ARBA" id="ARBA00023235"/>
    </source>
</evidence>
<dbReference type="InterPro" id="IPR010819">
    <property type="entry name" value="AGE/CE"/>
</dbReference>
<evidence type="ECO:0000313" key="4">
    <source>
        <dbReference type="Proteomes" id="UP000477386"/>
    </source>
</evidence>
<sequence>MNVKTILLITLTTGFSQLSLAQKPITDRSRIADEMEKSVRTEMLNDWYPQAVDKEFGGFLSTFTYDFKPTGPQDKMIVTQARHVWTTAKAAERYPTITYYKSNSRHGFQFLRDVMWDKEFGGFYTLVDRKGTVKGEGNKEAYGNAFGLYALSAYYHMSHDTATLNLAKKSFGWLEQHSHDPVHKGYFQHLRRDGTPIKRDASVSSTSDIGYKDQNSSIHLLEALTELYAVWPDPLVRERLNEMLLLIRDTITTPKGSLVLFFKPDWTPVSFRDSSEAVILKHRNLDHVSFGHDVETAYLMLEASHALGLKNDTKTLAVGKRMVDHALSTGFDKTVGGFYDQGYYFKDKPGMSIIRESKNWWSQAEGLNTLLLMADKFPNDPIRYFDNYKLLWQYCQTYLIDHEHGEWYEEGLDKDPQRKTGLKGHIWKAAYHTYRALTSCIDRSRAKPAGH</sequence>
<keyword evidence="2" id="KW-0413">Isomerase</keyword>
<name>A0A6M0IMI0_9BACT</name>
<accession>A0A6M0IMI0</accession>
<dbReference type="SUPFAM" id="SSF48208">
    <property type="entry name" value="Six-hairpin glycosidases"/>
    <property type="match status" value="1"/>
</dbReference>
<dbReference type="Proteomes" id="UP000477386">
    <property type="component" value="Unassembled WGS sequence"/>
</dbReference>
<protein>
    <submittedName>
        <fullName evidence="3">N-acylglucosamine 2-epimerase</fullName>
    </submittedName>
</protein>
<dbReference type="Pfam" id="PF07221">
    <property type="entry name" value="GlcNAc_2-epim"/>
    <property type="match status" value="1"/>
</dbReference>
<dbReference type="AlphaFoldDB" id="A0A6M0IMI0"/>
<dbReference type="EMBL" id="JAAGNZ010000002">
    <property type="protein sequence ID" value="NEU68805.1"/>
    <property type="molecule type" value="Genomic_DNA"/>
</dbReference>
<evidence type="ECO:0000313" key="3">
    <source>
        <dbReference type="EMBL" id="NEU68805.1"/>
    </source>
</evidence>
<organism evidence="3 4">
    <name type="scientific">Spirosoma agri</name>
    <dbReference type="NCBI Taxonomy" id="1987381"/>
    <lineage>
        <taxon>Bacteria</taxon>
        <taxon>Pseudomonadati</taxon>
        <taxon>Bacteroidota</taxon>
        <taxon>Cytophagia</taxon>
        <taxon>Cytophagales</taxon>
        <taxon>Cytophagaceae</taxon>
        <taxon>Spirosoma</taxon>
    </lineage>
</organism>
<dbReference type="InterPro" id="IPR012341">
    <property type="entry name" value="6hp_glycosidase-like_sf"/>
</dbReference>
<dbReference type="RefSeq" id="WP_164041305.1">
    <property type="nucleotide sequence ID" value="NZ_JAAGNZ010000002.1"/>
</dbReference>
<dbReference type="GO" id="GO:0016853">
    <property type="term" value="F:isomerase activity"/>
    <property type="evidence" value="ECO:0007669"/>
    <property type="project" value="UniProtKB-KW"/>
</dbReference>
<dbReference type="PANTHER" id="PTHR15108">
    <property type="entry name" value="N-ACYLGLUCOSAMINE-2-EPIMERASE"/>
    <property type="match status" value="1"/>
</dbReference>
<reference evidence="3 4" key="1">
    <citation type="submission" date="2020-02" db="EMBL/GenBank/DDBJ databases">
        <title>Draft genome sequence of two Spirosoma agri KCTC 52727 and Spirosoma terrae KCTC 52035.</title>
        <authorList>
            <person name="Rojas J."/>
            <person name="Ambika Manirajan B."/>
            <person name="Ratering S."/>
            <person name="Suarez C."/>
            <person name="Schnell S."/>
        </authorList>
    </citation>
    <scope>NUCLEOTIDE SEQUENCE [LARGE SCALE GENOMIC DNA]</scope>
    <source>
        <strain evidence="3 4">KCTC 52727</strain>
    </source>
</reference>
<dbReference type="GO" id="GO:0005975">
    <property type="term" value="P:carbohydrate metabolic process"/>
    <property type="evidence" value="ECO:0007669"/>
    <property type="project" value="InterPro"/>
</dbReference>
<comment type="similarity">
    <text evidence="1">Belongs to the N-acylglucosamine 2-epimerase family.</text>
</comment>
<gene>
    <name evidence="3" type="ORF">GK091_18100</name>
</gene>
<proteinExistence type="inferred from homology"/>
<keyword evidence="4" id="KW-1185">Reference proteome</keyword>
<comment type="caution">
    <text evidence="3">The sequence shown here is derived from an EMBL/GenBank/DDBJ whole genome shotgun (WGS) entry which is preliminary data.</text>
</comment>
<evidence type="ECO:0000256" key="1">
    <source>
        <dbReference type="ARBA" id="ARBA00008558"/>
    </source>
</evidence>
<dbReference type="Gene3D" id="1.50.10.10">
    <property type="match status" value="1"/>
</dbReference>
<dbReference type="InterPro" id="IPR008928">
    <property type="entry name" value="6-hairpin_glycosidase_sf"/>
</dbReference>